<proteinExistence type="predicted"/>
<dbReference type="RefSeq" id="WP_326619587.1">
    <property type="nucleotide sequence ID" value="NZ_CP109106.1"/>
</dbReference>
<reference evidence="1 2" key="1">
    <citation type="submission" date="2022-10" db="EMBL/GenBank/DDBJ databases">
        <title>The complete genomes of actinobacterial strains from the NBC collection.</title>
        <authorList>
            <person name="Joergensen T.S."/>
            <person name="Alvarez Arevalo M."/>
            <person name="Sterndorff E.B."/>
            <person name="Faurdal D."/>
            <person name="Vuksanovic O."/>
            <person name="Mourched A.-S."/>
            <person name="Charusanti P."/>
            <person name="Shaw S."/>
            <person name="Blin K."/>
            <person name="Weber T."/>
        </authorList>
    </citation>
    <scope>NUCLEOTIDE SEQUENCE [LARGE SCALE GENOMIC DNA]</scope>
    <source>
        <strain evidence="1 2">NBC 01774</strain>
    </source>
</reference>
<organism evidence="1 2">
    <name type="scientific">Streptomyces decoyicus</name>
    <dbReference type="NCBI Taxonomy" id="249567"/>
    <lineage>
        <taxon>Bacteria</taxon>
        <taxon>Bacillati</taxon>
        <taxon>Actinomycetota</taxon>
        <taxon>Actinomycetes</taxon>
        <taxon>Kitasatosporales</taxon>
        <taxon>Streptomycetaceae</taxon>
        <taxon>Streptomyces</taxon>
    </lineage>
</organism>
<name>A0ABZ1FJ73_9ACTN</name>
<dbReference type="EMBL" id="CP109106">
    <property type="protein sequence ID" value="WSB70022.1"/>
    <property type="molecule type" value="Genomic_DNA"/>
</dbReference>
<gene>
    <name evidence="1" type="ORF">OG863_19870</name>
</gene>
<protein>
    <submittedName>
        <fullName evidence="1">Uncharacterized protein</fullName>
    </submittedName>
</protein>
<accession>A0ABZ1FJ73</accession>
<dbReference type="Proteomes" id="UP001344251">
    <property type="component" value="Chromosome"/>
</dbReference>
<sequence>MSTLEIPKMAVGGYTLLMPPGWDRIPLRSKSETQDAIKGIVDHAVNYLDPATPKDKVTQARLELHNRLNRAVADARRRNGVDIYLPVEPIHGFVAPASFLVSKVSPGFAAQISPSETMSHLTEDFGPSEDITLDEVPGVRCQRSVPADPKNEDSVPSRQVNYVVPVPEPGDVSEWLIVSFTTLTPDGVPEDFLDLLTELFDAVITTFRWSTE</sequence>
<keyword evidence="2" id="KW-1185">Reference proteome</keyword>
<evidence type="ECO:0000313" key="2">
    <source>
        <dbReference type="Proteomes" id="UP001344251"/>
    </source>
</evidence>
<evidence type="ECO:0000313" key="1">
    <source>
        <dbReference type="EMBL" id="WSB70022.1"/>
    </source>
</evidence>